<organism evidence="2 3">
    <name type="scientific">Effrenium voratum</name>
    <dbReference type="NCBI Taxonomy" id="2562239"/>
    <lineage>
        <taxon>Eukaryota</taxon>
        <taxon>Sar</taxon>
        <taxon>Alveolata</taxon>
        <taxon>Dinophyceae</taxon>
        <taxon>Suessiales</taxon>
        <taxon>Symbiodiniaceae</taxon>
        <taxon>Effrenium</taxon>
    </lineage>
</organism>
<keyword evidence="3" id="KW-1185">Reference proteome</keyword>
<accession>A0AA36JMQ2</accession>
<gene>
    <name evidence="2" type="ORF">EVOR1521_LOCUS29465</name>
</gene>
<dbReference type="EMBL" id="CAUJNA010003694">
    <property type="protein sequence ID" value="CAJ1407866.1"/>
    <property type="molecule type" value="Genomic_DNA"/>
</dbReference>
<evidence type="ECO:0000256" key="1">
    <source>
        <dbReference type="SAM" id="MobiDB-lite"/>
    </source>
</evidence>
<feature type="compositionally biased region" description="Low complexity" evidence="1">
    <location>
        <begin position="257"/>
        <end position="271"/>
    </location>
</feature>
<sequence>MWSAEFKELWPSLKRVKGAPAASACLLEHASEEVFPLIFPSSSLSSALAGLLVLAPPSADAARRLALLALRGAPGSDAAQRVAQAPEALRPLLVQQLLLLSDSLPSEGSPHGEAHGQHLRYWLCLGELLSAGDAFSAASAAQRALRAPLLPATRVLVQNVWAKAAFLAGDAVILPLAELLQDFPTRAHHPQKRTSSCRKPSLSMPSVWPPNCCCTPSEVSPAGTARLCSCKRPRMRSCSCWARWWPGAPATSTAHGSWPRWRSSPPWSAGS</sequence>
<evidence type="ECO:0000313" key="2">
    <source>
        <dbReference type="EMBL" id="CAJ1407866.1"/>
    </source>
</evidence>
<reference evidence="2" key="1">
    <citation type="submission" date="2023-08" db="EMBL/GenBank/DDBJ databases">
        <authorList>
            <person name="Chen Y."/>
            <person name="Shah S."/>
            <person name="Dougan E. K."/>
            <person name="Thang M."/>
            <person name="Chan C."/>
        </authorList>
    </citation>
    <scope>NUCLEOTIDE SEQUENCE</scope>
</reference>
<feature type="region of interest" description="Disordered" evidence="1">
    <location>
        <begin position="249"/>
        <end position="271"/>
    </location>
</feature>
<protein>
    <submittedName>
        <fullName evidence="2">Uncharacterized protein</fullName>
    </submittedName>
</protein>
<dbReference type="Proteomes" id="UP001178507">
    <property type="component" value="Unassembled WGS sequence"/>
</dbReference>
<dbReference type="AlphaFoldDB" id="A0AA36JMQ2"/>
<name>A0AA36JMQ2_9DINO</name>
<comment type="caution">
    <text evidence="2">The sequence shown here is derived from an EMBL/GenBank/DDBJ whole genome shotgun (WGS) entry which is preliminary data.</text>
</comment>
<proteinExistence type="predicted"/>
<evidence type="ECO:0000313" key="3">
    <source>
        <dbReference type="Proteomes" id="UP001178507"/>
    </source>
</evidence>